<dbReference type="Gene3D" id="3.40.50.1820">
    <property type="entry name" value="alpha/beta hydrolase"/>
    <property type="match status" value="1"/>
</dbReference>
<sequence>MSFISACCNTLPVKGNYTPTGTTVTTEAMKYYIVGDKNSDRGVVMLYDIFGYHSNFFEVADLLSKTGLRVIIPDLLEGKYLTMADIGKPEVFVEFKNNQGTWESNKDKIVASVQLLKDEGAKSVGVLGYCWSAKLAILALGDANIGVKSAAMLHPSLLVTEDFANAKGPILLLPTKDEGDFSEGFNLVKQGPFGEDSYEERFTEMFHGFCGARGDFSDAETSKHVNRAVNLISNFFNKTLA</sequence>
<name>A0A9W8CRF8_9FUNG</name>
<dbReference type="Pfam" id="PF01738">
    <property type="entry name" value="DLH"/>
    <property type="match status" value="1"/>
</dbReference>
<dbReference type="InterPro" id="IPR002925">
    <property type="entry name" value="Dienelactn_hydro"/>
</dbReference>
<dbReference type="EMBL" id="JANBOJ010000225">
    <property type="protein sequence ID" value="KAJ1720792.1"/>
    <property type="molecule type" value="Genomic_DNA"/>
</dbReference>
<dbReference type="InterPro" id="IPR029058">
    <property type="entry name" value="AB_hydrolase_fold"/>
</dbReference>
<evidence type="ECO:0000313" key="2">
    <source>
        <dbReference type="EMBL" id="KAJ1720792.1"/>
    </source>
</evidence>
<gene>
    <name evidence="2" type="ORF">LPJ53_004623</name>
</gene>
<proteinExistence type="predicted"/>
<protein>
    <recommendedName>
        <fullName evidence="1">Dienelactone hydrolase domain-containing protein</fullName>
    </recommendedName>
</protein>
<evidence type="ECO:0000259" key="1">
    <source>
        <dbReference type="Pfam" id="PF01738"/>
    </source>
</evidence>
<dbReference type="PANTHER" id="PTHR47668:SF1">
    <property type="entry name" value="DIENELACTONE HYDROLASE DOMAIN-CONTAINING PROTEIN-RELATED"/>
    <property type="match status" value="1"/>
</dbReference>
<feature type="domain" description="Dienelactone hydrolase" evidence="1">
    <location>
        <begin position="31"/>
        <end position="215"/>
    </location>
</feature>
<dbReference type="AlphaFoldDB" id="A0A9W8CRF8"/>
<reference evidence="2" key="1">
    <citation type="submission" date="2022-07" db="EMBL/GenBank/DDBJ databases">
        <title>Phylogenomic reconstructions and comparative analyses of Kickxellomycotina fungi.</title>
        <authorList>
            <person name="Reynolds N.K."/>
            <person name="Stajich J.E."/>
            <person name="Barry K."/>
            <person name="Grigoriev I.V."/>
            <person name="Crous P."/>
            <person name="Smith M.E."/>
        </authorList>
    </citation>
    <scope>NUCLEOTIDE SEQUENCE</scope>
    <source>
        <strain evidence="2">NBRC 32514</strain>
    </source>
</reference>
<dbReference type="GO" id="GO:0016787">
    <property type="term" value="F:hydrolase activity"/>
    <property type="evidence" value="ECO:0007669"/>
    <property type="project" value="InterPro"/>
</dbReference>
<dbReference type="OrthoDB" id="2147163at2759"/>
<dbReference type="SUPFAM" id="SSF53474">
    <property type="entry name" value="alpha/beta-Hydrolases"/>
    <property type="match status" value="1"/>
</dbReference>
<dbReference type="PANTHER" id="PTHR47668">
    <property type="entry name" value="DIENELACTONE HYDROLASE FAMILY PROTEIN (AFU_ORTHOLOGUE AFUA_6G01940)"/>
    <property type="match status" value="1"/>
</dbReference>
<accession>A0A9W8CRF8</accession>
<keyword evidence="3" id="KW-1185">Reference proteome</keyword>
<dbReference type="Proteomes" id="UP001149813">
    <property type="component" value="Unassembled WGS sequence"/>
</dbReference>
<organism evidence="2 3">
    <name type="scientific">Coemansia erecta</name>
    <dbReference type="NCBI Taxonomy" id="147472"/>
    <lineage>
        <taxon>Eukaryota</taxon>
        <taxon>Fungi</taxon>
        <taxon>Fungi incertae sedis</taxon>
        <taxon>Zoopagomycota</taxon>
        <taxon>Kickxellomycotina</taxon>
        <taxon>Kickxellomycetes</taxon>
        <taxon>Kickxellales</taxon>
        <taxon>Kickxellaceae</taxon>
        <taxon>Coemansia</taxon>
    </lineage>
</organism>
<evidence type="ECO:0000313" key="3">
    <source>
        <dbReference type="Proteomes" id="UP001149813"/>
    </source>
</evidence>
<comment type="caution">
    <text evidence="2">The sequence shown here is derived from an EMBL/GenBank/DDBJ whole genome shotgun (WGS) entry which is preliminary data.</text>
</comment>